<proteinExistence type="predicted"/>
<name>A0ABN7SSG3_OIKDI</name>
<evidence type="ECO:0000313" key="2">
    <source>
        <dbReference type="EMBL" id="CAG5101434.1"/>
    </source>
</evidence>
<organism evidence="2 3">
    <name type="scientific">Oikopleura dioica</name>
    <name type="common">Tunicate</name>
    <dbReference type="NCBI Taxonomy" id="34765"/>
    <lineage>
        <taxon>Eukaryota</taxon>
        <taxon>Metazoa</taxon>
        <taxon>Chordata</taxon>
        <taxon>Tunicata</taxon>
        <taxon>Appendicularia</taxon>
        <taxon>Copelata</taxon>
        <taxon>Oikopleuridae</taxon>
        <taxon>Oikopleura</taxon>
    </lineage>
</organism>
<feature type="compositionally biased region" description="Basic and acidic residues" evidence="1">
    <location>
        <begin position="317"/>
        <end position="333"/>
    </location>
</feature>
<evidence type="ECO:0000313" key="3">
    <source>
        <dbReference type="Proteomes" id="UP001158576"/>
    </source>
</evidence>
<dbReference type="EMBL" id="OU015570">
    <property type="protein sequence ID" value="CAG5101434.1"/>
    <property type="molecule type" value="Genomic_DNA"/>
</dbReference>
<feature type="compositionally biased region" description="Basic residues" evidence="1">
    <location>
        <begin position="334"/>
        <end position="352"/>
    </location>
</feature>
<keyword evidence="3" id="KW-1185">Reference proteome</keyword>
<gene>
    <name evidence="2" type="ORF">OKIOD_LOCUS8643</name>
</gene>
<accession>A0ABN7SSG3</accession>
<sequence>MEMTAGTVKINKRDYDFIMEERLKDDVFALKYEAIAADKNRRARLLGLAKQAAEETLKWQDIVDAREYCKGRVERGLDLHEGDKEAWAMDAKTVQESLDNALMKANKIRAEQLALDEVISKSVAALKKYVVEERRTDFAYKTDDGAFYKICLGSDDLEQPKAEDARKVGIEWRKAVATREGIASLTFAKAKDILSRYTQAIGHDHHSFPNLNLCLQNLLENKTMSRFDFLLSCRKACTQATMSDLCDCITRMAYNDADNKILHSSMDPDKNRQQRFMQNQLDSQADTQYLRKLKRDHATMTAEEKIEYADDLKRAHALAEKESRDKAKAENKQTRRGGQKNKPRGRGGRGGD</sequence>
<feature type="region of interest" description="Disordered" evidence="1">
    <location>
        <begin position="317"/>
        <end position="352"/>
    </location>
</feature>
<reference evidence="2 3" key="1">
    <citation type="submission" date="2021-04" db="EMBL/GenBank/DDBJ databases">
        <authorList>
            <person name="Bliznina A."/>
        </authorList>
    </citation>
    <scope>NUCLEOTIDE SEQUENCE [LARGE SCALE GENOMIC DNA]</scope>
</reference>
<protein>
    <submittedName>
        <fullName evidence="2">Oidioi.mRNA.OKI2018_I69.YSR.g17085.t1.cds</fullName>
    </submittedName>
</protein>
<dbReference type="Proteomes" id="UP001158576">
    <property type="component" value="Chromosome YSR"/>
</dbReference>
<evidence type="ECO:0000256" key="1">
    <source>
        <dbReference type="SAM" id="MobiDB-lite"/>
    </source>
</evidence>